<reference evidence="3 6" key="2">
    <citation type="submission" date="2020-04" db="EMBL/GenBank/DDBJ databases">
        <title>Molecular characterization of pseudomonads from Agaricus bisporus reveal novel blotch 2 pathogens in Western Europe.</title>
        <authorList>
            <person name="Taparia T."/>
            <person name="Krijger M."/>
            <person name="Haynes E."/>
            <person name="Elpinstone J.G."/>
            <person name="Noble R."/>
            <person name="Van Der Wolf J."/>
        </authorList>
    </citation>
    <scope>NUCLEOTIDE SEQUENCE [LARGE SCALE GENOMIC DNA]</scope>
    <source>
        <strain evidence="3 6">P7765</strain>
    </source>
</reference>
<gene>
    <name evidence="4" type="primary">tagA</name>
    <name evidence="3" type="ORF">HX798_17195</name>
    <name evidence="4" type="ORF">NCTC7914_03596</name>
</gene>
<dbReference type="CDD" id="cd06533">
    <property type="entry name" value="Glyco_transf_WecG_TagA"/>
    <property type="match status" value="1"/>
</dbReference>
<dbReference type="EMBL" id="UGUY01000001">
    <property type="protein sequence ID" value="SUD69452.1"/>
    <property type="molecule type" value="Genomic_DNA"/>
</dbReference>
<keyword evidence="1 4" id="KW-0328">Glycosyltransferase</keyword>
<dbReference type="NCBIfam" id="TIGR00696">
    <property type="entry name" value="wecG_tagA_cpsF"/>
    <property type="match status" value="1"/>
</dbReference>
<proteinExistence type="predicted"/>
<dbReference type="InterPro" id="IPR004629">
    <property type="entry name" value="WecG_TagA_CpsF"/>
</dbReference>
<dbReference type="AlphaFoldDB" id="A0A379KN15"/>
<evidence type="ECO:0000313" key="6">
    <source>
        <dbReference type="Proteomes" id="UP000542695"/>
    </source>
</evidence>
<dbReference type="RefSeq" id="WP_046786000.1">
    <property type="nucleotide sequence ID" value="NZ_JABTYF010000007.1"/>
</dbReference>
<dbReference type="GO" id="GO:0047244">
    <property type="term" value="F:N-acetylglucosaminyldiphosphoundecaprenol N-acetyl-beta-D-mannosaminyltransferase activity"/>
    <property type="evidence" value="ECO:0007669"/>
    <property type="project" value="UniProtKB-EC"/>
</dbReference>
<keyword evidence="2 4" id="KW-0808">Transferase</keyword>
<dbReference type="PANTHER" id="PTHR34136">
    <property type="match status" value="1"/>
</dbReference>
<dbReference type="Pfam" id="PF03808">
    <property type="entry name" value="Glyco_tran_WecG"/>
    <property type="match status" value="1"/>
</dbReference>
<reference evidence="4 5" key="1">
    <citation type="submission" date="2018-06" db="EMBL/GenBank/DDBJ databases">
        <authorList>
            <consortium name="Pathogen Informatics"/>
            <person name="Doyle S."/>
        </authorList>
    </citation>
    <scope>NUCLEOTIDE SEQUENCE [LARGE SCALE GENOMIC DNA]</scope>
    <source>
        <strain evidence="4 5">NCTC7914</strain>
    </source>
</reference>
<dbReference type="Proteomes" id="UP000542695">
    <property type="component" value="Unassembled WGS sequence"/>
</dbReference>
<protein>
    <submittedName>
        <fullName evidence="4">WecB/TagA/CpsF family glycosyl transferase</fullName>
        <ecNumber evidence="4">2.4.1.187</ecNumber>
    </submittedName>
    <submittedName>
        <fullName evidence="3">WecB/TagA/CpsF family glycosyltransferase</fullName>
    </submittedName>
</protein>
<dbReference type="PANTHER" id="PTHR34136:SF1">
    <property type="entry name" value="UDP-N-ACETYL-D-MANNOSAMINURONIC ACID TRANSFERASE"/>
    <property type="match status" value="1"/>
</dbReference>
<organism evidence="4 5">
    <name type="scientific">Pseudomonas putida</name>
    <name type="common">Arthrobacter siderocapsulatus</name>
    <dbReference type="NCBI Taxonomy" id="303"/>
    <lineage>
        <taxon>Bacteria</taxon>
        <taxon>Pseudomonadati</taxon>
        <taxon>Pseudomonadota</taxon>
        <taxon>Gammaproteobacteria</taxon>
        <taxon>Pseudomonadales</taxon>
        <taxon>Pseudomonadaceae</taxon>
        <taxon>Pseudomonas</taxon>
    </lineage>
</organism>
<dbReference type="EMBL" id="JACARV010000049">
    <property type="protein sequence ID" value="NWC82011.1"/>
    <property type="molecule type" value="Genomic_DNA"/>
</dbReference>
<evidence type="ECO:0000313" key="3">
    <source>
        <dbReference type="EMBL" id="NWC82011.1"/>
    </source>
</evidence>
<name>A0A379KN15_PSEPU</name>
<evidence type="ECO:0000256" key="2">
    <source>
        <dbReference type="ARBA" id="ARBA00022679"/>
    </source>
</evidence>
<sequence length="249" mass="27376">MDAWPWLQRWKTIIGKLRVVDDAADEQKVLQALSAPRTATVLGFVNAHAMNLVAANPDYCTALAAADVLLRDGSGIAILYRRLGLAPGLNMNGTDFIPELLAAYNGRRVAFWGTQEPYLSQAAEQGEALYGVNVVSLHDGFASIDTYIDLARQQQPELIVLGMGMPKQENVAARLAELGRPCLIVCGGAILDFMGGKVTRAPDWLRRLGGEWVYRLSREPRRLFVRYVVGNPLFLLRALLCSKATLPEP</sequence>
<dbReference type="Proteomes" id="UP000254602">
    <property type="component" value="Unassembled WGS sequence"/>
</dbReference>
<evidence type="ECO:0000256" key="1">
    <source>
        <dbReference type="ARBA" id="ARBA00022676"/>
    </source>
</evidence>
<evidence type="ECO:0000313" key="5">
    <source>
        <dbReference type="Proteomes" id="UP000254602"/>
    </source>
</evidence>
<dbReference type="EC" id="2.4.1.187" evidence="4"/>
<evidence type="ECO:0000313" key="4">
    <source>
        <dbReference type="EMBL" id="SUD69452.1"/>
    </source>
</evidence>
<accession>A0A379KN15</accession>